<evidence type="ECO:0000313" key="1">
    <source>
        <dbReference type="EMBL" id="KAG0686327.1"/>
    </source>
</evidence>
<keyword evidence="2" id="KW-1185">Reference proteome</keyword>
<dbReference type="EMBL" id="PUHW01000602">
    <property type="protein sequence ID" value="KAG0686327.1"/>
    <property type="molecule type" value="Genomic_DNA"/>
</dbReference>
<protein>
    <submittedName>
        <fullName evidence="1">Uncharacterized protein</fullName>
    </submittedName>
</protein>
<comment type="caution">
    <text evidence="1">The sequence shown here is derived from an EMBL/GenBank/DDBJ whole genome shotgun (WGS) entry which is preliminary data.</text>
</comment>
<organism evidence="1 2">
    <name type="scientific">Pichia californica</name>
    <dbReference type="NCBI Taxonomy" id="460514"/>
    <lineage>
        <taxon>Eukaryota</taxon>
        <taxon>Fungi</taxon>
        <taxon>Dikarya</taxon>
        <taxon>Ascomycota</taxon>
        <taxon>Saccharomycotina</taxon>
        <taxon>Pichiomycetes</taxon>
        <taxon>Pichiales</taxon>
        <taxon>Pichiaceae</taxon>
        <taxon>Pichia</taxon>
    </lineage>
</organism>
<reference evidence="1" key="1">
    <citation type="submission" date="2020-11" db="EMBL/GenBank/DDBJ databases">
        <title>Kefir isolates.</title>
        <authorList>
            <person name="Marcisauskas S."/>
            <person name="Kim Y."/>
            <person name="Blasche S."/>
        </authorList>
    </citation>
    <scope>NUCLEOTIDE SEQUENCE</scope>
    <source>
        <strain evidence="1">Olga-1</strain>
    </source>
</reference>
<dbReference type="AlphaFoldDB" id="A0A9P7BC09"/>
<dbReference type="Proteomes" id="UP000697127">
    <property type="component" value="Unassembled WGS sequence"/>
</dbReference>
<proteinExistence type="predicted"/>
<evidence type="ECO:0000313" key="2">
    <source>
        <dbReference type="Proteomes" id="UP000697127"/>
    </source>
</evidence>
<sequence length="181" mass="21457">MQRIHRTRKWQNFGTPVSSNAVVTYIYKYMNKGSDTELLSLENSDIDENNEKLIEQIRTQYMSGIKGAHLSLVKKLSGTYPPVRILHVHDEKGFSTVYKTNLETKESIKEKQQNNKNTSTLFAFFRLNKRIELYLHNKNQTINNNELLEYKKIYDEHLYKNFENLDESLLQNGIFYRDINK</sequence>
<accession>A0A9P7BC09</accession>
<name>A0A9P7BC09_9ASCO</name>
<gene>
    <name evidence="1" type="ORF">C6P40_004473</name>
</gene>